<organism evidence="3 4">
    <name type="scientific">Campylobacter concisus</name>
    <dbReference type="NCBI Taxonomy" id="199"/>
    <lineage>
        <taxon>Bacteria</taxon>
        <taxon>Pseudomonadati</taxon>
        <taxon>Campylobacterota</taxon>
        <taxon>Epsilonproteobacteria</taxon>
        <taxon>Campylobacterales</taxon>
        <taxon>Campylobacteraceae</taxon>
        <taxon>Campylobacter</taxon>
    </lineage>
</organism>
<dbReference type="PATRIC" id="fig|199.248.peg.703"/>
<protein>
    <submittedName>
        <fullName evidence="3">Transcriptional regulator, LuxR family</fullName>
    </submittedName>
</protein>
<evidence type="ECO:0000313" key="4">
    <source>
        <dbReference type="Proteomes" id="UP000066049"/>
    </source>
</evidence>
<dbReference type="SMART" id="SM00421">
    <property type="entry name" value="HTH_LUXR"/>
    <property type="match status" value="1"/>
</dbReference>
<accession>A0A0M5MEL1</accession>
<dbReference type="InterPro" id="IPR036388">
    <property type="entry name" value="WH-like_DNA-bd_sf"/>
</dbReference>
<dbReference type="InterPro" id="IPR016032">
    <property type="entry name" value="Sig_transdc_resp-reg_C-effctor"/>
</dbReference>
<dbReference type="CDD" id="cd06170">
    <property type="entry name" value="LuxR_C_like"/>
    <property type="match status" value="1"/>
</dbReference>
<dbReference type="PROSITE" id="PS00622">
    <property type="entry name" value="HTH_LUXR_1"/>
    <property type="match status" value="1"/>
</dbReference>
<dbReference type="InterPro" id="IPR039420">
    <property type="entry name" value="WalR-like"/>
</dbReference>
<dbReference type="AlphaFoldDB" id="A0A0M5MEL1"/>
<dbReference type="PROSITE" id="PS50043">
    <property type="entry name" value="HTH_LUXR_2"/>
    <property type="match status" value="1"/>
</dbReference>
<dbReference type="GeneID" id="28662346"/>
<dbReference type="Pfam" id="PF00196">
    <property type="entry name" value="GerE"/>
    <property type="match status" value="1"/>
</dbReference>
<reference evidence="4" key="1">
    <citation type="submission" date="2015-08" db="EMBL/GenBank/DDBJ databases">
        <title>Comparative genomics of the Campylobacter concisus group.</title>
        <authorList>
            <person name="Miller W.G."/>
            <person name="Yee E."/>
            <person name="Chapman M.H."/>
            <person name="Huynh S."/>
            <person name="Bono J.L."/>
            <person name="On S.L.W."/>
            <person name="St Leger J."/>
            <person name="Foster G."/>
            <person name="Parker C.T."/>
        </authorList>
    </citation>
    <scope>NUCLEOTIDE SEQUENCE [LARGE SCALE GENOMIC DNA]</scope>
    <source>
        <strain evidence="4">ATCC 33237</strain>
    </source>
</reference>
<dbReference type="PRINTS" id="PR00038">
    <property type="entry name" value="HTHLUXR"/>
</dbReference>
<evidence type="ECO:0000259" key="2">
    <source>
        <dbReference type="PROSITE" id="PS50043"/>
    </source>
</evidence>
<sequence length="212" mass="24311">MQVILFTQNSALNNIWRSYFTGNSDVKFIHNRKEFFSHINDDIDIIGIDIDVFKDNIDDVIKNIIENSPNIKILILSNRPTINEGKHLLTLGIKGYANSHMRKTHFEDAFEAIFNGNIWLYQEFVQAMISELTGSYINSESEKADKRTDLSELSLREREIADLIYQGLTNNEISEKTGITLRTVKAHTSSIYSKLNVKDRIGLVLLMKQLDA</sequence>
<dbReference type="GO" id="GO:0006355">
    <property type="term" value="P:regulation of DNA-templated transcription"/>
    <property type="evidence" value="ECO:0007669"/>
    <property type="project" value="InterPro"/>
</dbReference>
<dbReference type="SUPFAM" id="SSF46894">
    <property type="entry name" value="C-terminal effector domain of the bipartite response regulators"/>
    <property type="match status" value="1"/>
</dbReference>
<name>A0A0M5MEL1_9BACT</name>
<gene>
    <name evidence="3" type="ORF">CCON33237_0672</name>
</gene>
<dbReference type="RefSeq" id="WP_054196401.1">
    <property type="nucleotide sequence ID" value="NZ_CABMKQ010000066.1"/>
</dbReference>
<evidence type="ECO:0000256" key="1">
    <source>
        <dbReference type="ARBA" id="ARBA00023125"/>
    </source>
</evidence>
<dbReference type="Gene3D" id="3.40.50.2300">
    <property type="match status" value="1"/>
</dbReference>
<dbReference type="Gene3D" id="1.10.10.10">
    <property type="entry name" value="Winged helix-like DNA-binding domain superfamily/Winged helix DNA-binding domain"/>
    <property type="match status" value="1"/>
</dbReference>
<evidence type="ECO:0000313" key="3">
    <source>
        <dbReference type="EMBL" id="ALF47367.1"/>
    </source>
</evidence>
<proteinExistence type="predicted"/>
<feature type="domain" description="HTH luxR-type" evidence="2">
    <location>
        <begin position="146"/>
        <end position="211"/>
    </location>
</feature>
<keyword evidence="1" id="KW-0238">DNA-binding</keyword>
<dbReference type="SUPFAM" id="SSF52266">
    <property type="entry name" value="SGNH hydrolase"/>
    <property type="match status" value="1"/>
</dbReference>
<dbReference type="PANTHER" id="PTHR43214">
    <property type="entry name" value="TWO-COMPONENT RESPONSE REGULATOR"/>
    <property type="match status" value="1"/>
</dbReference>
<dbReference type="Proteomes" id="UP000066049">
    <property type="component" value="Chromosome"/>
</dbReference>
<dbReference type="PANTHER" id="PTHR43214:SF38">
    <property type="entry name" value="NITRATE_NITRITE RESPONSE REGULATOR PROTEIN NARL"/>
    <property type="match status" value="1"/>
</dbReference>
<dbReference type="EMBL" id="CP012541">
    <property type="protein sequence ID" value="ALF47367.1"/>
    <property type="molecule type" value="Genomic_DNA"/>
</dbReference>
<dbReference type="GO" id="GO:0003677">
    <property type="term" value="F:DNA binding"/>
    <property type="evidence" value="ECO:0007669"/>
    <property type="project" value="UniProtKB-KW"/>
</dbReference>
<dbReference type="KEGG" id="ccoc:CCON33237_0672"/>
<dbReference type="InterPro" id="IPR000792">
    <property type="entry name" value="Tscrpt_reg_LuxR_C"/>
</dbReference>